<gene>
    <name evidence="3" type="ORF">SAMN04487865_103918</name>
</gene>
<organism evidence="3 4">
    <name type="scientific">Succinivibrio dextrinosolvens</name>
    <dbReference type="NCBI Taxonomy" id="83771"/>
    <lineage>
        <taxon>Bacteria</taxon>
        <taxon>Pseudomonadati</taxon>
        <taxon>Pseudomonadota</taxon>
        <taxon>Gammaproteobacteria</taxon>
        <taxon>Aeromonadales</taxon>
        <taxon>Succinivibrionaceae</taxon>
        <taxon>Succinivibrio</taxon>
    </lineage>
</organism>
<dbReference type="InterPro" id="IPR058561">
    <property type="entry name" value="Exonuc_1_C"/>
</dbReference>
<dbReference type="RefSeq" id="WP_074841059.1">
    <property type="nucleotide sequence ID" value="NZ_CP047056.1"/>
</dbReference>
<dbReference type="GO" id="GO:0003676">
    <property type="term" value="F:nucleic acid binding"/>
    <property type="evidence" value="ECO:0007669"/>
    <property type="project" value="InterPro"/>
</dbReference>
<dbReference type="GO" id="GO:0004527">
    <property type="term" value="F:exonuclease activity"/>
    <property type="evidence" value="ECO:0007669"/>
    <property type="project" value="UniProtKB-KW"/>
</dbReference>
<evidence type="ECO:0000313" key="3">
    <source>
        <dbReference type="EMBL" id="SFK21949.1"/>
    </source>
</evidence>
<dbReference type="Proteomes" id="UP000243374">
    <property type="component" value="Unassembled WGS sequence"/>
</dbReference>
<name>A0A662ZAH4_9GAMM</name>
<dbReference type="Gene3D" id="3.30.420.10">
    <property type="entry name" value="Ribonuclease H-like superfamily/Ribonuclease H"/>
    <property type="match status" value="1"/>
</dbReference>
<feature type="domain" description="ExoI C-terminal" evidence="2">
    <location>
        <begin position="291"/>
        <end position="408"/>
    </location>
</feature>
<feature type="coiled-coil region" evidence="1">
    <location>
        <begin position="366"/>
        <end position="393"/>
    </location>
</feature>
<keyword evidence="4" id="KW-1185">Reference proteome</keyword>
<keyword evidence="3" id="KW-0269">Exonuclease</keyword>
<reference evidence="3 4" key="1">
    <citation type="submission" date="2016-10" db="EMBL/GenBank/DDBJ databases">
        <authorList>
            <person name="Varghese N."/>
            <person name="Submissions S."/>
        </authorList>
    </citation>
    <scope>NUCLEOTIDE SEQUENCE [LARGE SCALE GENOMIC DNA]</scope>
    <source>
        <strain evidence="3 4">22B</strain>
    </source>
</reference>
<keyword evidence="1" id="KW-0175">Coiled coil</keyword>
<protein>
    <submittedName>
        <fullName evidence="3">Exonuclease C-terminal</fullName>
    </submittedName>
</protein>
<dbReference type="PROSITE" id="PS51785">
    <property type="entry name" value="EXOI_C"/>
    <property type="match status" value="1"/>
</dbReference>
<dbReference type="OrthoDB" id="9763470at2"/>
<evidence type="ECO:0000256" key="1">
    <source>
        <dbReference type="SAM" id="Coils"/>
    </source>
</evidence>
<evidence type="ECO:0000259" key="2">
    <source>
        <dbReference type="PROSITE" id="PS51785"/>
    </source>
</evidence>
<dbReference type="EMBL" id="FOSF01000039">
    <property type="protein sequence ID" value="SFK21949.1"/>
    <property type="molecule type" value="Genomic_DNA"/>
</dbReference>
<evidence type="ECO:0000313" key="4">
    <source>
        <dbReference type="Proteomes" id="UP000243374"/>
    </source>
</evidence>
<keyword evidence="3" id="KW-0540">Nuclease</keyword>
<proteinExistence type="predicted"/>
<dbReference type="AlphaFoldDB" id="A0A662ZAH4"/>
<accession>A0A662ZAH4</accession>
<dbReference type="InterPro" id="IPR036397">
    <property type="entry name" value="RNaseH_sf"/>
</dbReference>
<keyword evidence="3" id="KW-0378">Hydrolase</keyword>
<sequence length="408" mass="46755">MQTAIKRKYAFVLPLPLNNPASKAALYGIAYVLADENLNLTGEREIITSRGLDNLLPSPNYLFSQGIDPFTIKNGLSEEQFLDILSEKIFNQETTVITWSIRNLKVLEQICLRNFRKPDILKKAYCVCDVNRVLKLHEILEGGIPFYSDGLSACAAKYGYQDKISKSEHTKRLDLLIYLFRYLSQVNGPLLRFVLRSYQDRIDSLSNIIAAEKYLLEYDSLSRSIEIIRPLSLREDTLEALYYDGNDVLPKSYELTDFGILSPATVLTPQRENIVNLSLRDAVTALKEASVPQNKEKGAYQTFLGTLSEADSVHYQNSLKLKNRAFIRADNNCSESYRLYVALFAGNNYRENLSDSELQKYYRYCSVQIQSQLKQYIRELENLMATADENKTEDVSLIRKIQSYPMEL</sequence>